<dbReference type="VEuPathDB" id="FungiDB:MELLADRAFT_51404"/>
<dbReference type="EMBL" id="GL883091">
    <property type="protein sequence ID" value="EGG12497.1"/>
    <property type="molecule type" value="Genomic_DNA"/>
</dbReference>
<comment type="pathway">
    <text evidence="1 10">Pyrimidine metabolism; UMP biosynthesis via de novo pathway; UMP from orotate: step 2/2.</text>
</comment>
<dbReference type="AlphaFoldDB" id="F4R6A6"/>
<feature type="binding site" evidence="9">
    <location>
        <position position="154"/>
    </location>
    <ligand>
        <name>substrate</name>
    </ligand>
</feature>
<proteinExistence type="inferred from homology"/>
<gene>
    <name evidence="12" type="ORF">MELLADRAFT_51404</name>
</gene>
<feature type="domain" description="Orotidine 5'-phosphate decarboxylase" evidence="11">
    <location>
        <begin position="35"/>
        <end position="247"/>
    </location>
</feature>
<dbReference type="GO" id="GO:0004590">
    <property type="term" value="F:orotidine-5'-phosphate decarboxylase activity"/>
    <property type="evidence" value="ECO:0007669"/>
    <property type="project" value="UniProtKB-EC"/>
</dbReference>
<dbReference type="SMART" id="SM00934">
    <property type="entry name" value="OMPdecase"/>
    <property type="match status" value="1"/>
</dbReference>
<reference evidence="13" key="1">
    <citation type="journal article" date="2011" name="Proc. Natl. Acad. Sci. U.S.A.">
        <title>Obligate biotrophy features unraveled by the genomic analysis of rust fungi.</title>
        <authorList>
            <person name="Duplessis S."/>
            <person name="Cuomo C.A."/>
            <person name="Lin Y.-C."/>
            <person name="Aerts A."/>
            <person name="Tisserant E."/>
            <person name="Veneault-Fourrey C."/>
            <person name="Joly D.L."/>
            <person name="Hacquard S."/>
            <person name="Amselem J."/>
            <person name="Cantarel B.L."/>
            <person name="Chiu R."/>
            <person name="Coutinho P.M."/>
            <person name="Feau N."/>
            <person name="Field M."/>
            <person name="Frey P."/>
            <person name="Gelhaye E."/>
            <person name="Goldberg J."/>
            <person name="Grabherr M.G."/>
            <person name="Kodira C.D."/>
            <person name="Kohler A."/>
            <person name="Kuees U."/>
            <person name="Lindquist E.A."/>
            <person name="Lucas S.M."/>
            <person name="Mago R."/>
            <person name="Mauceli E."/>
            <person name="Morin E."/>
            <person name="Murat C."/>
            <person name="Pangilinan J.L."/>
            <person name="Park R."/>
            <person name="Pearson M."/>
            <person name="Quesneville H."/>
            <person name="Rouhier N."/>
            <person name="Sakthikumar S."/>
            <person name="Salamov A.A."/>
            <person name="Schmutz J."/>
            <person name="Selles B."/>
            <person name="Shapiro H."/>
            <person name="Tanguay P."/>
            <person name="Tuskan G.A."/>
            <person name="Henrissat B."/>
            <person name="Van de Peer Y."/>
            <person name="Rouze P."/>
            <person name="Ellis J.G."/>
            <person name="Dodds P.N."/>
            <person name="Schein J.E."/>
            <person name="Zhong S."/>
            <person name="Hamelin R.C."/>
            <person name="Grigoriev I.V."/>
            <person name="Szabo L.J."/>
            <person name="Martin F."/>
        </authorList>
    </citation>
    <scope>NUCLEOTIDE SEQUENCE [LARGE SCALE GENOMIC DNA]</scope>
    <source>
        <strain evidence="13">98AG31 / pathotype 3-4-7</strain>
    </source>
</reference>
<evidence type="ECO:0000313" key="12">
    <source>
        <dbReference type="EMBL" id="EGG12497.1"/>
    </source>
</evidence>
<dbReference type="InterPro" id="IPR013785">
    <property type="entry name" value="Aldolase_TIM"/>
</dbReference>
<dbReference type="NCBIfam" id="TIGR01740">
    <property type="entry name" value="pyrF"/>
    <property type="match status" value="1"/>
</dbReference>
<dbReference type="InParanoid" id="F4R6A6"/>
<dbReference type="FunCoup" id="F4R6A6">
    <property type="interactions" value="803"/>
</dbReference>
<feature type="binding site" evidence="9">
    <location>
        <position position="63"/>
    </location>
    <ligand>
        <name>substrate</name>
    </ligand>
</feature>
<dbReference type="STRING" id="747676.F4R6A6"/>
<feature type="binding site" evidence="9">
    <location>
        <position position="214"/>
    </location>
    <ligand>
        <name>substrate</name>
    </ligand>
</feature>
<feature type="active site" description="For OMPdecase activity" evidence="8">
    <location>
        <position position="96"/>
    </location>
</feature>
<evidence type="ECO:0000313" key="13">
    <source>
        <dbReference type="Proteomes" id="UP000001072"/>
    </source>
</evidence>
<dbReference type="UniPathway" id="UPA00070">
    <property type="reaction ID" value="UER00120"/>
</dbReference>
<comment type="similarity">
    <text evidence="2 10">Belongs to the OMP decarboxylase family.</text>
</comment>
<dbReference type="PANTHER" id="PTHR19278">
    <property type="entry name" value="OROTATE PHOSPHORIBOSYLTRANSFERASE"/>
    <property type="match status" value="1"/>
</dbReference>
<feature type="active site" description="For OMPdecase activity" evidence="8">
    <location>
        <position position="94"/>
    </location>
</feature>
<evidence type="ECO:0000256" key="10">
    <source>
        <dbReference type="RuleBase" id="RU000512"/>
    </source>
</evidence>
<dbReference type="RefSeq" id="XP_007404872.1">
    <property type="nucleotide sequence ID" value="XM_007404810.1"/>
</dbReference>
<dbReference type="GeneID" id="18928779"/>
<evidence type="ECO:0000256" key="5">
    <source>
        <dbReference type="ARBA" id="ARBA00022793"/>
    </source>
</evidence>
<dbReference type="FunFam" id="3.20.20.70:FF:000114">
    <property type="entry name" value="Decarboxylase,orotidine phosphate"/>
    <property type="match status" value="1"/>
</dbReference>
<feature type="binding site" evidence="9">
    <location>
        <position position="41"/>
    </location>
    <ligand>
        <name>substrate</name>
    </ligand>
</feature>
<evidence type="ECO:0000256" key="3">
    <source>
        <dbReference type="ARBA" id="ARBA00012321"/>
    </source>
</evidence>
<dbReference type="Proteomes" id="UP000001072">
    <property type="component" value="Unassembled WGS sequence"/>
</dbReference>
<dbReference type="CDD" id="cd04725">
    <property type="entry name" value="OMP_decarboxylase_like"/>
    <property type="match status" value="1"/>
</dbReference>
<feature type="binding site" evidence="9">
    <location>
        <position position="235"/>
    </location>
    <ligand>
        <name>substrate</name>
    </ligand>
</feature>
<dbReference type="PROSITE" id="PS00156">
    <property type="entry name" value="OMPDECASE"/>
    <property type="match status" value="1"/>
</dbReference>
<evidence type="ECO:0000256" key="4">
    <source>
        <dbReference type="ARBA" id="ARBA00021923"/>
    </source>
</evidence>
<dbReference type="HOGENOM" id="CLU_030821_0_0_1"/>
<dbReference type="GO" id="GO:0006207">
    <property type="term" value="P:'de novo' pyrimidine nucleobase biosynthetic process"/>
    <property type="evidence" value="ECO:0007669"/>
    <property type="project" value="InterPro"/>
</dbReference>
<protein>
    <recommendedName>
        <fullName evidence="4 10">Orotidine 5'-phosphate decarboxylase</fullName>
        <ecNumber evidence="3 10">4.1.1.23</ecNumber>
    </recommendedName>
</protein>
<dbReference type="InterPro" id="IPR011060">
    <property type="entry name" value="RibuloseP-bd_barrel"/>
</dbReference>
<keyword evidence="5 10" id="KW-0210">Decarboxylase</keyword>
<dbReference type="InterPro" id="IPR001754">
    <property type="entry name" value="OMPdeCOase_dom"/>
</dbReference>
<organism evidence="13">
    <name type="scientific">Melampsora larici-populina (strain 98AG31 / pathotype 3-4-7)</name>
    <name type="common">Poplar leaf rust fungus</name>
    <dbReference type="NCBI Taxonomy" id="747676"/>
    <lineage>
        <taxon>Eukaryota</taxon>
        <taxon>Fungi</taxon>
        <taxon>Dikarya</taxon>
        <taxon>Basidiomycota</taxon>
        <taxon>Pucciniomycotina</taxon>
        <taxon>Pucciniomycetes</taxon>
        <taxon>Pucciniales</taxon>
        <taxon>Melampsoraceae</taxon>
        <taxon>Melampsora</taxon>
    </lineage>
</organism>
<comment type="catalytic activity">
    <reaction evidence="10">
        <text>orotidine 5'-phosphate + H(+) = UMP + CO2</text>
        <dbReference type="Rhea" id="RHEA:11596"/>
        <dbReference type="ChEBI" id="CHEBI:15378"/>
        <dbReference type="ChEBI" id="CHEBI:16526"/>
        <dbReference type="ChEBI" id="CHEBI:57538"/>
        <dbReference type="ChEBI" id="CHEBI:57865"/>
        <dbReference type="EC" id="4.1.1.23"/>
    </reaction>
</comment>
<dbReference type="OrthoDB" id="10263753at2759"/>
<feature type="binding site" evidence="9">
    <location>
        <position position="234"/>
    </location>
    <ligand>
        <name>substrate</name>
    </ligand>
</feature>
<dbReference type="GO" id="GO:0044205">
    <property type="term" value="P:'de novo' UMP biosynthetic process"/>
    <property type="evidence" value="ECO:0007669"/>
    <property type="project" value="UniProtKB-UniPathway"/>
</dbReference>
<dbReference type="KEGG" id="mlr:MELLADRAFT_51404"/>
<evidence type="ECO:0000256" key="9">
    <source>
        <dbReference type="PIRSR" id="PIRSR614732-2"/>
    </source>
</evidence>
<keyword evidence="7 10" id="KW-0456">Lyase</keyword>
<evidence type="ECO:0000256" key="2">
    <source>
        <dbReference type="ARBA" id="ARBA00011018"/>
    </source>
</evidence>
<dbReference type="Pfam" id="PF00215">
    <property type="entry name" value="OMPdecase"/>
    <property type="match status" value="1"/>
</dbReference>
<keyword evidence="6 10" id="KW-0665">Pyrimidine biosynthesis</keyword>
<name>F4R6A6_MELLP</name>
<evidence type="ECO:0000256" key="1">
    <source>
        <dbReference type="ARBA" id="ARBA00004861"/>
    </source>
</evidence>
<evidence type="ECO:0000256" key="7">
    <source>
        <dbReference type="ARBA" id="ARBA00023239"/>
    </source>
</evidence>
<dbReference type="PANTHER" id="PTHR19278:SF9">
    <property type="entry name" value="URIDINE 5'-MONOPHOSPHATE SYNTHASE"/>
    <property type="match status" value="1"/>
</dbReference>
<dbReference type="Gene3D" id="3.20.20.70">
    <property type="entry name" value="Aldolase class I"/>
    <property type="match status" value="1"/>
</dbReference>
<accession>F4R6A6</accession>
<dbReference type="eggNOG" id="KOG1377">
    <property type="taxonomic scope" value="Eukaryota"/>
</dbReference>
<dbReference type="EC" id="4.1.1.23" evidence="3 10"/>
<keyword evidence="13" id="KW-1185">Reference proteome</keyword>
<sequence length="269" mass="30068">MSDEVASRPYSTRASNHSNPISKQLLNLMEEKQSNLCVSLDVTSKSAFLRIANLIGPHICMLKTHIDIITDFDQDLIEKLVELSKKHNFLIFEDRKFADIGNTVKLQYSSGVYKIADWSHITNAHTVPGEGVITGLAEVGIPKGRGLLLLAEMSSKGTLAKDQYTIETLKMAQRHPEFVIGFISQRRLESGPEEDWLVLSPGVGLDVMGDSLGQNYRTPHQVVFESGSDVIIVGRGIYKNSDDDDEIFKQALRYKDAGWQAYLQRIKTT</sequence>
<evidence type="ECO:0000256" key="6">
    <source>
        <dbReference type="ARBA" id="ARBA00022975"/>
    </source>
</evidence>
<evidence type="ECO:0000256" key="8">
    <source>
        <dbReference type="PIRSR" id="PIRSR614732-1"/>
    </source>
</evidence>
<dbReference type="GO" id="GO:0004588">
    <property type="term" value="F:orotate phosphoribosyltransferase activity"/>
    <property type="evidence" value="ECO:0007669"/>
    <property type="project" value="TreeGrafter"/>
</dbReference>
<dbReference type="InterPro" id="IPR018089">
    <property type="entry name" value="OMPdecase_AS"/>
</dbReference>
<feature type="active site" description="For OMPdecase activity" evidence="8">
    <location>
        <position position="99"/>
    </location>
</feature>
<evidence type="ECO:0000259" key="11">
    <source>
        <dbReference type="SMART" id="SM00934"/>
    </source>
</evidence>
<dbReference type="InterPro" id="IPR014732">
    <property type="entry name" value="OMPdecase"/>
</dbReference>
<dbReference type="SUPFAM" id="SSF51366">
    <property type="entry name" value="Ribulose-phoshate binding barrel"/>
    <property type="match status" value="1"/>
</dbReference>